<dbReference type="EMBL" id="JAAIVJ010000002">
    <property type="protein sequence ID" value="NEY89806.1"/>
    <property type="molecule type" value="Genomic_DNA"/>
</dbReference>
<organism evidence="1 2">
    <name type="scientific">Tabrizicola oligotrophica</name>
    <dbReference type="NCBI Taxonomy" id="2710650"/>
    <lineage>
        <taxon>Bacteria</taxon>
        <taxon>Pseudomonadati</taxon>
        <taxon>Pseudomonadota</taxon>
        <taxon>Alphaproteobacteria</taxon>
        <taxon>Rhodobacterales</taxon>
        <taxon>Paracoccaceae</taxon>
        <taxon>Tabrizicola</taxon>
    </lineage>
</organism>
<accession>A0A6M0QR22</accession>
<sequence length="221" mass="24165">MTPLSLFVAALGATAFWLAWATWQAAKARKAARAGYFDALAPAFDHIARRVEPTGFPRMTAHLGSDAFDLQAIPDSLTFRKLPALWVMVTLPTPLPVQATLDIMARPTGNEPFSHFARLPQALPCPATLPEGTGIRSDNAAAVPDLDLIAPHLRLFADPKVKELVISPKGLRLVILADEAERGRYLIFRDLEVGKTPLPKDRLLPLLDALRAIHQTLTEAK</sequence>
<keyword evidence="2" id="KW-1185">Reference proteome</keyword>
<evidence type="ECO:0008006" key="3">
    <source>
        <dbReference type="Google" id="ProtNLM"/>
    </source>
</evidence>
<gene>
    <name evidence="1" type="ORF">G4Z14_05795</name>
</gene>
<evidence type="ECO:0000313" key="1">
    <source>
        <dbReference type="EMBL" id="NEY89806.1"/>
    </source>
</evidence>
<comment type="caution">
    <text evidence="1">The sequence shown here is derived from an EMBL/GenBank/DDBJ whole genome shotgun (WGS) entry which is preliminary data.</text>
</comment>
<name>A0A6M0QR22_9RHOB</name>
<evidence type="ECO:0000313" key="2">
    <source>
        <dbReference type="Proteomes" id="UP000477782"/>
    </source>
</evidence>
<dbReference type="AlphaFoldDB" id="A0A6M0QR22"/>
<dbReference type="Proteomes" id="UP000477782">
    <property type="component" value="Unassembled WGS sequence"/>
</dbReference>
<proteinExistence type="predicted"/>
<reference evidence="1 2" key="1">
    <citation type="submission" date="2020-02" db="EMBL/GenBank/DDBJ databases">
        <authorList>
            <person name="Chen W.-M."/>
        </authorList>
    </citation>
    <scope>NUCLEOTIDE SEQUENCE [LARGE SCALE GENOMIC DNA]</scope>
    <source>
        <strain evidence="1 2">KMS-5</strain>
    </source>
</reference>
<dbReference type="RefSeq" id="WP_164623842.1">
    <property type="nucleotide sequence ID" value="NZ_JAAIVJ010000002.1"/>
</dbReference>
<protein>
    <recommendedName>
        <fullName evidence="3">DUF3137 domain-containing protein</fullName>
    </recommendedName>
</protein>